<dbReference type="GO" id="GO:0005829">
    <property type="term" value="C:cytosol"/>
    <property type="evidence" value="ECO:0007669"/>
    <property type="project" value="TreeGrafter"/>
</dbReference>
<dbReference type="Pfam" id="PF00733">
    <property type="entry name" value="Asn_synthase"/>
    <property type="match status" value="1"/>
</dbReference>
<dbReference type="InterPro" id="IPR029055">
    <property type="entry name" value="Ntn_hydrolases_N"/>
</dbReference>
<sequence>MCGIVGLVALGDEELGPRDVRAVDAAVTRLFARGPDGEGRLARRGVDLRFRRLAINDPSQAGLQPFQSEDGTVAVLVNGEIFNHHALRAAVGSGHRWRSGSDCEVLLPLYRAHGLAALERLGGMFAAVVVDLAERKVHLARDRFGIKPMFYSVRGGRIAVASEVSALTSLVEAPAGIDWGAALSDPWFARYPCLSWPDPARWYAGAESVRPGEVVTISMTDGRVSTRRWWRLGACLAGSTGAEGGPAATTPAEAPVAAYREALERSVADCLSGEADVALFLSGGIDSVAIAALARAGGARPLCVTSSAPAAELSGDLGAAHAAADALGLPLASWAPSDVWPKLDADLWTGLLAITENPLTGPEQLYKMAIYVGLARSHRGVRVTLSGQGSDEFNGGYSTLFAPPGGGWDDFLTAVDLLAGEISAHRTIDLAAHWNRDLGAPVVRGRPRPPEATALPGDRGWRDYITSKCRDLELFNLWNEDRTAAAVSMENRVPFLDHPVVLTSARLGLDPALAARWLYDKRVLRAAVGPLLPEALAVREKVPFFYGRGAALAAREMASLLGADGGRLLEAALDGSPAAREWLDADALRAAALRVIEDPQARGWEGVLRVVNLALLDGLVTHRIQPPQIVPGAGA</sequence>
<accession>A0A4P2QD52</accession>
<dbReference type="Gene3D" id="3.60.20.10">
    <property type="entry name" value="Glutamine Phosphoribosylpyrophosphate, subunit 1, domain 1"/>
    <property type="match status" value="1"/>
</dbReference>
<dbReference type="GO" id="GO:0004066">
    <property type="term" value="F:asparagine synthase (glutamine-hydrolyzing) activity"/>
    <property type="evidence" value="ECO:0007669"/>
    <property type="project" value="UniProtKB-EC"/>
</dbReference>
<dbReference type="OrthoDB" id="9763290at2"/>
<organism evidence="11 12">
    <name type="scientific">Sorangium cellulosum</name>
    <name type="common">Polyangium cellulosum</name>
    <dbReference type="NCBI Taxonomy" id="56"/>
    <lineage>
        <taxon>Bacteria</taxon>
        <taxon>Pseudomonadati</taxon>
        <taxon>Myxococcota</taxon>
        <taxon>Polyangia</taxon>
        <taxon>Polyangiales</taxon>
        <taxon>Polyangiaceae</taxon>
        <taxon>Sorangium</taxon>
    </lineage>
</organism>
<dbReference type="PANTHER" id="PTHR43284:SF1">
    <property type="entry name" value="ASPARAGINE SYNTHETASE"/>
    <property type="match status" value="1"/>
</dbReference>
<dbReference type="InterPro" id="IPR033738">
    <property type="entry name" value="AsnB_N"/>
</dbReference>
<keyword evidence="6 8" id="KW-0315">Glutamine amidotransferase</keyword>
<comment type="catalytic activity">
    <reaction evidence="7">
        <text>L-aspartate + L-glutamine + ATP + H2O = L-asparagine + L-glutamate + AMP + diphosphate + H(+)</text>
        <dbReference type="Rhea" id="RHEA:12228"/>
        <dbReference type="ChEBI" id="CHEBI:15377"/>
        <dbReference type="ChEBI" id="CHEBI:15378"/>
        <dbReference type="ChEBI" id="CHEBI:29985"/>
        <dbReference type="ChEBI" id="CHEBI:29991"/>
        <dbReference type="ChEBI" id="CHEBI:30616"/>
        <dbReference type="ChEBI" id="CHEBI:33019"/>
        <dbReference type="ChEBI" id="CHEBI:58048"/>
        <dbReference type="ChEBI" id="CHEBI:58359"/>
        <dbReference type="ChEBI" id="CHEBI:456215"/>
        <dbReference type="EC" id="6.3.5.4"/>
    </reaction>
</comment>
<keyword evidence="4 9" id="KW-0547">Nucleotide-binding</keyword>
<dbReference type="EC" id="6.3.5.4" evidence="3"/>
<dbReference type="PIRSF" id="PIRSF001589">
    <property type="entry name" value="Asn_synthetase_glu-h"/>
    <property type="match status" value="1"/>
</dbReference>
<evidence type="ECO:0000256" key="9">
    <source>
        <dbReference type="PIRSR" id="PIRSR001589-2"/>
    </source>
</evidence>
<dbReference type="CDD" id="cd00712">
    <property type="entry name" value="AsnB"/>
    <property type="match status" value="1"/>
</dbReference>
<comment type="similarity">
    <text evidence="2">Belongs to the asparagine synthetase family.</text>
</comment>
<dbReference type="InterPro" id="IPR001962">
    <property type="entry name" value="Asn_synthase"/>
</dbReference>
<comment type="pathway">
    <text evidence="1">Amino-acid biosynthesis; L-asparagine biosynthesis; L-asparagine from L-aspartate (L-Gln route): step 1/1.</text>
</comment>
<dbReference type="SUPFAM" id="SSF56235">
    <property type="entry name" value="N-terminal nucleophile aminohydrolases (Ntn hydrolases)"/>
    <property type="match status" value="1"/>
</dbReference>
<dbReference type="PROSITE" id="PS51278">
    <property type="entry name" value="GATASE_TYPE_2"/>
    <property type="match status" value="1"/>
</dbReference>
<dbReference type="InterPro" id="IPR006426">
    <property type="entry name" value="Asn_synth_AEB"/>
</dbReference>
<dbReference type="EMBL" id="CP012670">
    <property type="protein sequence ID" value="AUX27276.1"/>
    <property type="molecule type" value="Genomic_DNA"/>
</dbReference>
<dbReference type="GO" id="GO:0005524">
    <property type="term" value="F:ATP binding"/>
    <property type="evidence" value="ECO:0007669"/>
    <property type="project" value="UniProtKB-KW"/>
</dbReference>
<dbReference type="InterPro" id="IPR017932">
    <property type="entry name" value="GATase_2_dom"/>
</dbReference>
<evidence type="ECO:0000259" key="10">
    <source>
        <dbReference type="PROSITE" id="PS51278"/>
    </source>
</evidence>
<evidence type="ECO:0000256" key="4">
    <source>
        <dbReference type="ARBA" id="ARBA00022741"/>
    </source>
</evidence>
<dbReference type="Gene3D" id="3.40.50.620">
    <property type="entry name" value="HUPs"/>
    <property type="match status" value="1"/>
</dbReference>
<evidence type="ECO:0000313" key="11">
    <source>
        <dbReference type="EMBL" id="AUX27276.1"/>
    </source>
</evidence>
<dbReference type="PANTHER" id="PTHR43284">
    <property type="entry name" value="ASPARAGINE SYNTHETASE (GLUTAMINE-HYDROLYZING)"/>
    <property type="match status" value="1"/>
</dbReference>
<evidence type="ECO:0000256" key="1">
    <source>
        <dbReference type="ARBA" id="ARBA00005187"/>
    </source>
</evidence>
<evidence type="ECO:0000256" key="6">
    <source>
        <dbReference type="ARBA" id="ARBA00022962"/>
    </source>
</evidence>
<gene>
    <name evidence="11" type="ORF">SOCEGT47_078600</name>
</gene>
<evidence type="ECO:0000313" key="12">
    <source>
        <dbReference type="Proteomes" id="UP000295781"/>
    </source>
</evidence>
<dbReference type="SUPFAM" id="SSF52402">
    <property type="entry name" value="Adenine nucleotide alpha hydrolases-like"/>
    <property type="match status" value="1"/>
</dbReference>
<feature type="domain" description="Glutamine amidotransferase type-2" evidence="10">
    <location>
        <begin position="2"/>
        <end position="220"/>
    </location>
</feature>
<dbReference type="Pfam" id="PF13537">
    <property type="entry name" value="GATase_7"/>
    <property type="match status" value="1"/>
</dbReference>
<dbReference type="AlphaFoldDB" id="A0A4P2QD52"/>
<keyword evidence="8" id="KW-0028">Amino-acid biosynthesis</keyword>
<evidence type="ECO:0000256" key="3">
    <source>
        <dbReference type="ARBA" id="ARBA00012737"/>
    </source>
</evidence>
<keyword evidence="8" id="KW-0061">Asparagine biosynthesis</keyword>
<keyword evidence="5 9" id="KW-0067">ATP-binding</keyword>
<dbReference type="RefSeq" id="WP_129355420.1">
    <property type="nucleotide sequence ID" value="NZ_CP012670.1"/>
</dbReference>
<proteinExistence type="inferred from homology"/>
<dbReference type="GO" id="GO:0006529">
    <property type="term" value="P:asparagine biosynthetic process"/>
    <property type="evidence" value="ECO:0007669"/>
    <property type="project" value="UniProtKB-KW"/>
</dbReference>
<evidence type="ECO:0000256" key="5">
    <source>
        <dbReference type="ARBA" id="ARBA00022840"/>
    </source>
</evidence>
<dbReference type="CDD" id="cd01991">
    <property type="entry name" value="Asn_synthase_B_C"/>
    <property type="match status" value="1"/>
</dbReference>
<dbReference type="InterPro" id="IPR014729">
    <property type="entry name" value="Rossmann-like_a/b/a_fold"/>
</dbReference>
<evidence type="ECO:0000256" key="2">
    <source>
        <dbReference type="ARBA" id="ARBA00005752"/>
    </source>
</evidence>
<feature type="binding site" evidence="9">
    <location>
        <begin position="386"/>
        <end position="387"/>
    </location>
    <ligand>
        <name>ATP</name>
        <dbReference type="ChEBI" id="CHEBI:30616"/>
    </ligand>
</feature>
<feature type="binding site" evidence="9">
    <location>
        <position position="102"/>
    </location>
    <ligand>
        <name>L-glutamine</name>
        <dbReference type="ChEBI" id="CHEBI:58359"/>
    </ligand>
</feature>
<evidence type="ECO:0000256" key="8">
    <source>
        <dbReference type="PIRSR" id="PIRSR001589-1"/>
    </source>
</evidence>
<name>A0A4P2QD52_SORCE</name>
<feature type="active site" description="For GATase activity" evidence="8">
    <location>
        <position position="2"/>
    </location>
</feature>
<reference evidence="11 12" key="1">
    <citation type="submission" date="2015-09" db="EMBL/GenBank/DDBJ databases">
        <title>Sorangium comparison.</title>
        <authorList>
            <person name="Zaburannyi N."/>
            <person name="Bunk B."/>
            <person name="Overmann J."/>
            <person name="Mueller R."/>
        </authorList>
    </citation>
    <scope>NUCLEOTIDE SEQUENCE [LARGE SCALE GENOMIC DNA]</scope>
    <source>
        <strain evidence="11 12">So ceGT47</strain>
    </source>
</reference>
<dbReference type="Proteomes" id="UP000295781">
    <property type="component" value="Chromosome"/>
</dbReference>
<evidence type="ECO:0000256" key="7">
    <source>
        <dbReference type="ARBA" id="ARBA00048741"/>
    </source>
</evidence>
<dbReference type="InterPro" id="IPR051786">
    <property type="entry name" value="ASN_synthetase/amidase"/>
</dbReference>
<protein>
    <recommendedName>
        <fullName evidence="3">asparagine synthase (glutamine-hydrolyzing)</fullName>
        <ecNumber evidence="3">6.3.5.4</ecNumber>
    </recommendedName>
</protein>